<reference evidence="1 2" key="1">
    <citation type="submission" date="2015-12" db="EMBL/GenBank/DDBJ databases">
        <title>Genome sequence of Aneurinibacillus soli.</title>
        <authorList>
            <person name="Lee J.S."/>
            <person name="Lee K.C."/>
            <person name="Kim K.K."/>
            <person name="Lee B.W."/>
        </authorList>
    </citation>
    <scope>NUCLEOTIDE SEQUENCE [LARGE SCALE GENOMIC DNA]</scope>
    <source>
        <strain evidence="1 2">CB4</strain>
    </source>
</reference>
<dbReference type="InterPro" id="IPR018708">
    <property type="entry name" value="DUF2225"/>
</dbReference>
<sequence>MDNHDSILYDKKFECAHCDHSFVSKKTRLRKSHPFQRDSDFCEHYENQTYNPILYHVTVCPQCGYSFNDQFRKSVLPQIEEKIEEKITKHWTAKDYTGIRTIPEAIAAYKLTIFTADVRKEPHCVIAGLCLRLAWLYRYFKNESKELRFLNLALAEYEDSYTQGDYARAGMSELKLIYLIGELYRRTGDPGKALRYFSRVVEHPLRSNEPQTVNLAREQWQNMREDMKKAREAAASASESPTA</sequence>
<organism evidence="1 2">
    <name type="scientific">Aneurinibacillus soli</name>
    <dbReference type="NCBI Taxonomy" id="1500254"/>
    <lineage>
        <taxon>Bacteria</taxon>
        <taxon>Bacillati</taxon>
        <taxon>Bacillota</taxon>
        <taxon>Bacilli</taxon>
        <taxon>Bacillales</taxon>
        <taxon>Paenibacillaceae</taxon>
        <taxon>Aneurinibacillus group</taxon>
        <taxon>Aneurinibacillus</taxon>
    </lineage>
</organism>
<evidence type="ECO:0000313" key="2">
    <source>
        <dbReference type="Proteomes" id="UP000217696"/>
    </source>
</evidence>
<proteinExistence type="predicted"/>
<dbReference type="KEGG" id="asoc:CB4_01078"/>
<evidence type="ECO:0000313" key="1">
    <source>
        <dbReference type="EMBL" id="BAU26909.1"/>
    </source>
</evidence>
<dbReference type="SUPFAM" id="SSF48452">
    <property type="entry name" value="TPR-like"/>
    <property type="match status" value="1"/>
</dbReference>
<dbReference type="EMBL" id="AP017312">
    <property type="protein sequence ID" value="BAU26909.1"/>
    <property type="molecule type" value="Genomic_DNA"/>
</dbReference>
<name>A0A0U5B807_9BACL</name>
<keyword evidence="2" id="KW-1185">Reference proteome</keyword>
<dbReference type="Gene3D" id="1.25.40.10">
    <property type="entry name" value="Tetratricopeptide repeat domain"/>
    <property type="match status" value="1"/>
</dbReference>
<gene>
    <name evidence="1" type="ORF">CB4_01078</name>
</gene>
<dbReference type="Pfam" id="PF09986">
    <property type="entry name" value="DUF2225"/>
    <property type="match status" value="1"/>
</dbReference>
<accession>A0A0U5B807</accession>
<dbReference type="InterPro" id="IPR011990">
    <property type="entry name" value="TPR-like_helical_dom_sf"/>
</dbReference>
<dbReference type="RefSeq" id="WP_157737800.1">
    <property type="nucleotide sequence ID" value="NZ_AP017312.1"/>
</dbReference>
<protein>
    <submittedName>
        <fullName evidence="1">Uncharacterized protein</fullName>
    </submittedName>
</protein>
<dbReference type="Proteomes" id="UP000217696">
    <property type="component" value="Chromosome"/>
</dbReference>
<dbReference type="AlphaFoldDB" id="A0A0U5B807"/>